<proteinExistence type="inferred from homology"/>
<evidence type="ECO:0000259" key="4">
    <source>
        <dbReference type="Pfam" id="PF00561"/>
    </source>
</evidence>
<feature type="domain" description="AB hydrolase-1" evidence="4">
    <location>
        <begin position="93"/>
        <end position="244"/>
    </location>
</feature>
<comment type="caution">
    <text evidence="5">The sequence shown here is derived from an EMBL/GenBank/DDBJ whole genome shotgun (WGS) entry which is preliminary data.</text>
</comment>
<dbReference type="PANTHER" id="PTHR43248">
    <property type="entry name" value="2-SUCCINYL-6-HYDROXY-2,4-CYCLOHEXADIENE-1-CARBOXYLATE SYNTHASE"/>
    <property type="match status" value="1"/>
</dbReference>
<dbReference type="PANTHER" id="PTHR43248:SF25">
    <property type="entry name" value="AB HYDROLASE-1 DOMAIN-CONTAINING PROTEIN-RELATED"/>
    <property type="match status" value="1"/>
</dbReference>
<dbReference type="Pfam" id="PF00561">
    <property type="entry name" value="Abhydrolase_1"/>
    <property type="match status" value="1"/>
</dbReference>
<accession>A0A9P3GHA9</accession>
<dbReference type="InterPro" id="IPR000073">
    <property type="entry name" value="AB_hydrolase_1"/>
</dbReference>
<feature type="chain" id="PRO_5040392748" evidence="3">
    <location>
        <begin position="23"/>
        <end position="563"/>
    </location>
</feature>
<evidence type="ECO:0000256" key="2">
    <source>
        <dbReference type="ARBA" id="ARBA00022801"/>
    </source>
</evidence>
<reference evidence="5 6" key="1">
    <citation type="submission" date="2021-08" db="EMBL/GenBank/DDBJ databases">
        <title>Draft Genome Sequence of Phanerochaete sordida strain YK-624.</title>
        <authorList>
            <person name="Mori T."/>
            <person name="Dohra H."/>
            <person name="Suzuki T."/>
            <person name="Kawagishi H."/>
            <person name="Hirai H."/>
        </authorList>
    </citation>
    <scope>NUCLEOTIDE SEQUENCE [LARGE SCALE GENOMIC DNA]</scope>
    <source>
        <strain evidence="5 6">YK-624</strain>
    </source>
</reference>
<dbReference type="EMBL" id="BPQB01000054">
    <property type="protein sequence ID" value="GJE95973.1"/>
    <property type="molecule type" value="Genomic_DNA"/>
</dbReference>
<dbReference type="InterPro" id="IPR029058">
    <property type="entry name" value="AB_hydrolase_fold"/>
</dbReference>
<sequence length="563" mass="57729">MSTTGRLLSVTCVLLVAKLAFGGTLHYRDASFDWSSLPSSTNLTWLSCFSTFECARLTVPLQYSNPGAGEAQIALIKSPSSFARTDSRFAGSLLVNPGGPGTSAVDFVRANVAEVRPFLGPQYDIIGFDPRVVGHTTPPLSLFASAPEALVFYAPYPQNVGPDGARLGRMHAQAQILGELAAARAARVAASVSTPAGARDMFAIMTALGERTLNYYGISYGTVLGATFAAMYPDYVGRFVLDGVVDAPGWYSGDLSPSLSDTATALSAVLAACTAAGPACALGAPTPAGVRARLDAALDRLSAAPLPVFDASTGMFAVVGYETLYARLLGALQSPYEAAAPFFAAVAALERGDGAPLLGAGGTNVASFATCDFGVPYVAGFLDVRAPILCGDALGDTVKSLGETREAFRRYVHVSEFAQAWCPLEDGLCTGWMIRAADPFNGSLTASTSAPVLVTSNLRDPLAPISKYHLPPPLLSLLTTTSARALAAALPGAVLLAQNATGKAMNSRTDDAQHTALAGFAACTGAAIRAYLASGALPTRGTVCQSGAVIFGDASAGGGAGAV</sequence>
<feature type="signal peptide" evidence="3">
    <location>
        <begin position="1"/>
        <end position="22"/>
    </location>
</feature>
<keyword evidence="2 5" id="KW-0378">Hydrolase</keyword>
<dbReference type="OrthoDB" id="425534at2759"/>
<dbReference type="GO" id="GO:0016787">
    <property type="term" value="F:hydrolase activity"/>
    <property type="evidence" value="ECO:0007669"/>
    <property type="project" value="UniProtKB-KW"/>
</dbReference>
<gene>
    <name evidence="5" type="ORF">PsYK624_121660</name>
</gene>
<keyword evidence="3" id="KW-0732">Signal</keyword>
<name>A0A9P3GHA9_9APHY</name>
<evidence type="ECO:0000313" key="6">
    <source>
        <dbReference type="Proteomes" id="UP000703269"/>
    </source>
</evidence>
<evidence type="ECO:0000313" key="5">
    <source>
        <dbReference type="EMBL" id="GJE95973.1"/>
    </source>
</evidence>
<evidence type="ECO:0000256" key="1">
    <source>
        <dbReference type="ARBA" id="ARBA00010088"/>
    </source>
</evidence>
<organism evidence="5 6">
    <name type="scientific">Phanerochaete sordida</name>
    <dbReference type="NCBI Taxonomy" id="48140"/>
    <lineage>
        <taxon>Eukaryota</taxon>
        <taxon>Fungi</taxon>
        <taxon>Dikarya</taxon>
        <taxon>Basidiomycota</taxon>
        <taxon>Agaricomycotina</taxon>
        <taxon>Agaricomycetes</taxon>
        <taxon>Polyporales</taxon>
        <taxon>Phanerochaetaceae</taxon>
        <taxon>Phanerochaete</taxon>
    </lineage>
</organism>
<protein>
    <submittedName>
        <fullName evidence="5">Alpha/beta hydrolase</fullName>
    </submittedName>
</protein>
<comment type="similarity">
    <text evidence="1">Belongs to the peptidase S33 family.</text>
</comment>
<dbReference type="Gene3D" id="3.40.50.1820">
    <property type="entry name" value="alpha/beta hydrolase"/>
    <property type="match status" value="1"/>
</dbReference>
<dbReference type="Proteomes" id="UP000703269">
    <property type="component" value="Unassembled WGS sequence"/>
</dbReference>
<evidence type="ECO:0000256" key="3">
    <source>
        <dbReference type="SAM" id="SignalP"/>
    </source>
</evidence>
<keyword evidence="6" id="KW-1185">Reference proteome</keyword>
<dbReference type="InterPro" id="IPR051601">
    <property type="entry name" value="Serine_prot/Carboxylest_S33"/>
</dbReference>
<dbReference type="AlphaFoldDB" id="A0A9P3GHA9"/>
<dbReference type="SUPFAM" id="SSF53474">
    <property type="entry name" value="alpha/beta-Hydrolases"/>
    <property type="match status" value="1"/>
</dbReference>